<protein>
    <submittedName>
        <fullName evidence="5">Gldg family protein</fullName>
    </submittedName>
</protein>
<dbReference type="InterPro" id="IPR006311">
    <property type="entry name" value="TAT_signal"/>
</dbReference>
<dbReference type="InterPro" id="IPR019196">
    <property type="entry name" value="ABC_transp_unknown"/>
</dbReference>
<evidence type="ECO:0000256" key="2">
    <source>
        <dbReference type="SAM" id="Phobius"/>
    </source>
</evidence>
<organism evidence="5 6">
    <name type="scientific">Fulvimonas yonginensis</name>
    <dbReference type="NCBI Taxonomy" id="1495200"/>
    <lineage>
        <taxon>Bacteria</taxon>
        <taxon>Pseudomonadati</taxon>
        <taxon>Pseudomonadota</taxon>
        <taxon>Gammaproteobacteria</taxon>
        <taxon>Lysobacterales</taxon>
        <taxon>Rhodanobacteraceae</taxon>
        <taxon>Fulvimonas</taxon>
    </lineage>
</organism>
<evidence type="ECO:0000259" key="3">
    <source>
        <dbReference type="Pfam" id="PF09822"/>
    </source>
</evidence>
<keyword evidence="2" id="KW-1133">Transmembrane helix</keyword>
<dbReference type="PROSITE" id="PS51318">
    <property type="entry name" value="TAT"/>
    <property type="match status" value="1"/>
</dbReference>
<evidence type="ECO:0000313" key="5">
    <source>
        <dbReference type="EMBL" id="MEI7036326.1"/>
    </source>
</evidence>
<keyword evidence="6" id="KW-1185">Reference proteome</keyword>
<gene>
    <name evidence="5" type="ORF">WAT24_06110</name>
</gene>
<sequence length="622" mass="68559">MRRPHLSRRTLLAAALVALILAFVGLTLASSRWLRAARIDLTADRLYTLTTGTQQIIDDVHRPLKLTLYFSEHATRDLPQLRSYEQRVREMLQEMVARSRGRIRLQVIDPVPYSDDEASAEGGGLTPINGGSNGERVFFGLVGTTLPGGEGEGGERSLSIPFFDPARETFLEYDIAKLLYELDRSSKPHVGLISPLPLAGNPAIGEAPWAVMQQLEQLFEVKTLDADSLTRVGDDIKVLLLVHPKRLPEAALYAIDQYVLRGGHLVVFVDPDAELDTTPYVDSNGVTDDHNSNLPRLFAAWGVVFDPRSVVLDRSRALQIELAGSNLNHPAMLGLGPQELNHSDVVTASLQRINVSTAGSFDLAPDAHTRLLPLMQSSAEAEKVPTQRVVEAASDPTTLLQGYQPDNQHYVIAARLHGTLTSAFPQRAGTPGHLAHSQPDAEVVLVADTDLLSDRLWVESQSFLGQPMLSVFANNGDFVTNLVDNLSGSSALLSIRGRSASQRPFTRVRALQAAADQKFLLKKQELERELAETRQRLDELQPGKGGRPGSSSAQQKSEIEQFQQRRLAINKELRDVQHQLNAEIDALGLRLKVINIVLVPALVTLVGLLYGWRRVRRSRSRL</sequence>
<evidence type="ECO:0000259" key="4">
    <source>
        <dbReference type="Pfam" id="PF23357"/>
    </source>
</evidence>
<proteinExistence type="predicted"/>
<evidence type="ECO:0000313" key="6">
    <source>
        <dbReference type="Proteomes" id="UP001381174"/>
    </source>
</evidence>
<name>A0ABU8JAT6_9GAMM</name>
<dbReference type="Proteomes" id="UP001381174">
    <property type="component" value="Unassembled WGS sequence"/>
</dbReference>
<evidence type="ECO:0000256" key="1">
    <source>
        <dbReference type="SAM" id="MobiDB-lite"/>
    </source>
</evidence>
<feature type="transmembrane region" description="Helical" evidence="2">
    <location>
        <begin position="593"/>
        <end position="612"/>
    </location>
</feature>
<dbReference type="InterPro" id="IPR055396">
    <property type="entry name" value="DUF7088"/>
</dbReference>
<feature type="domain" description="ABC-type uncharacterised transport system" evidence="3">
    <location>
        <begin position="187"/>
        <end position="481"/>
    </location>
</feature>
<feature type="region of interest" description="Disordered" evidence="1">
    <location>
        <begin position="534"/>
        <end position="557"/>
    </location>
</feature>
<dbReference type="EMBL" id="JBBBNY010000003">
    <property type="protein sequence ID" value="MEI7036326.1"/>
    <property type="molecule type" value="Genomic_DNA"/>
</dbReference>
<keyword evidence="2" id="KW-0812">Transmembrane</keyword>
<keyword evidence="2" id="KW-0472">Membrane</keyword>
<dbReference type="Pfam" id="PF23357">
    <property type="entry name" value="DUF7088"/>
    <property type="match status" value="1"/>
</dbReference>
<comment type="caution">
    <text evidence="5">The sequence shown here is derived from an EMBL/GenBank/DDBJ whole genome shotgun (WGS) entry which is preliminary data.</text>
</comment>
<dbReference type="Pfam" id="PF09822">
    <property type="entry name" value="ABC_transp_aux"/>
    <property type="match status" value="1"/>
</dbReference>
<feature type="domain" description="DUF7088" evidence="4">
    <location>
        <begin position="44"/>
        <end position="143"/>
    </location>
</feature>
<accession>A0ABU8JAT6</accession>
<dbReference type="RefSeq" id="WP_336806945.1">
    <property type="nucleotide sequence ID" value="NZ_JBBBNY010000003.1"/>
</dbReference>
<reference evidence="5 6" key="1">
    <citation type="journal article" date="2014" name="Int. J. Syst. Evol. Microbiol.">
        <title>Fulvimonas yonginensis sp. nov., isolated from greenhouse soil, and emended description of the genus Fulvimonas.</title>
        <authorList>
            <person name="Ahn J.H."/>
            <person name="Kim S.J."/>
            <person name="Weon H.Y."/>
            <person name="Hong S.B."/>
            <person name="Seok S.J."/>
            <person name="Kwon S.W."/>
        </authorList>
    </citation>
    <scope>NUCLEOTIDE SEQUENCE [LARGE SCALE GENOMIC DNA]</scope>
    <source>
        <strain evidence="5 6">KACC 16952</strain>
    </source>
</reference>